<proteinExistence type="predicted"/>
<dbReference type="Proteomes" id="UP001156882">
    <property type="component" value="Unassembled WGS sequence"/>
</dbReference>
<dbReference type="InterPro" id="IPR012092">
    <property type="entry name" value="DNA_glyclase/AP_lyase_Ogg"/>
</dbReference>
<dbReference type="Pfam" id="PF22175">
    <property type="entry name" value="Ogg-HhH"/>
    <property type="match status" value="1"/>
</dbReference>
<sequence>MRDWLVEMAPGFGPKQASMFLRNTGVSYDLAILDRHVLDYMRLIGLRTAQSKPLTTMKRYRCDELSMCDHARALGFPVGILDWAIWIVMRVANKQEGTRI</sequence>
<keyword evidence="4" id="KW-0326">Glycosidase</keyword>
<name>A0ABQ6C9G3_9HYPH</name>
<evidence type="ECO:0000256" key="2">
    <source>
        <dbReference type="ARBA" id="ARBA00022801"/>
    </source>
</evidence>
<dbReference type="EMBL" id="BSPC01000002">
    <property type="protein sequence ID" value="GLS17013.1"/>
    <property type="molecule type" value="Genomic_DNA"/>
</dbReference>
<dbReference type="Gene3D" id="1.10.1670.10">
    <property type="entry name" value="Helix-hairpin-Helix base-excision DNA repair enzymes (C-terminal)"/>
    <property type="match status" value="1"/>
</dbReference>
<evidence type="ECO:0000256" key="4">
    <source>
        <dbReference type="ARBA" id="ARBA00023295"/>
    </source>
</evidence>
<organism evidence="5 6">
    <name type="scientific">Labrys miyagiensis</name>
    <dbReference type="NCBI Taxonomy" id="346912"/>
    <lineage>
        <taxon>Bacteria</taxon>
        <taxon>Pseudomonadati</taxon>
        <taxon>Pseudomonadota</taxon>
        <taxon>Alphaproteobacteria</taxon>
        <taxon>Hyphomicrobiales</taxon>
        <taxon>Xanthobacteraceae</taxon>
        <taxon>Labrys</taxon>
    </lineage>
</organism>
<protein>
    <submittedName>
        <fullName evidence="5">Uncharacterized protein</fullName>
    </submittedName>
</protein>
<evidence type="ECO:0000256" key="3">
    <source>
        <dbReference type="ARBA" id="ARBA00023204"/>
    </source>
</evidence>
<evidence type="ECO:0000313" key="6">
    <source>
        <dbReference type="Proteomes" id="UP001156882"/>
    </source>
</evidence>
<keyword evidence="1" id="KW-0227">DNA damage</keyword>
<keyword evidence="3" id="KW-0234">DNA repair</keyword>
<accession>A0ABQ6C9G3</accession>
<evidence type="ECO:0000313" key="5">
    <source>
        <dbReference type="EMBL" id="GLS17013.1"/>
    </source>
</evidence>
<reference evidence="6" key="1">
    <citation type="journal article" date="2019" name="Int. J. Syst. Evol. Microbiol.">
        <title>The Global Catalogue of Microorganisms (GCM) 10K type strain sequencing project: providing services to taxonomists for standard genome sequencing and annotation.</title>
        <authorList>
            <consortium name="The Broad Institute Genomics Platform"/>
            <consortium name="The Broad Institute Genome Sequencing Center for Infectious Disease"/>
            <person name="Wu L."/>
            <person name="Ma J."/>
        </authorList>
    </citation>
    <scope>NUCLEOTIDE SEQUENCE [LARGE SCALE GENOMIC DNA]</scope>
    <source>
        <strain evidence="6">NBRC 101365</strain>
    </source>
</reference>
<dbReference type="InterPro" id="IPR023170">
    <property type="entry name" value="HhH_base_excis_C"/>
</dbReference>
<evidence type="ECO:0000256" key="1">
    <source>
        <dbReference type="ARBA" id="ARBA00022763"/>
    </source>
</evidence>
<keyword evidence="2" id="KW-0378">Hydrolase</keyword>
<comment type="caution">
    <text evidence="5">The sequence shown here is derived from an EMBL/GenBank/DDBJ whole genome shotgun (WGS) entry which is preliminary data.</text>
</comment>
<gene>
    <name evidence="5" type="ORF">GCM10007874_00280</name>
</gene>
<keyword evidence="6" id="KW-1185">Reference proteome</keyword>